<gene>
    <name evidence="1" type="ORF">J9259_02845</name>
    <name evidence="2" type="ORF">KIY12_06105</name>
</gene>
<dbReference type="Proteomes" id="UP000750197">
    <property type="component" value="Unassembled WGS sequence"/>
</dbReference>
<accession>A0A8J7YIN5</accession>
<proteinExistence type="predicted"/>
<evidence type="ECO:0000313" key="2">
    <source>
        <dbReference type="EMBL" id="MBX8644279.1"/>
    </source>
</evidence>
<organism evidence="1 3">
    <name type="scientific">Candidatus Sysuiplasma superficiale</name>
    <dbReference type="NCBI Taxonomy" id="2823368"/>
    <lineage>
        <taxon>Archaea</taxon>
        <taxon>Methanobacteriati</taxon>
        <taxon>Thermoplasmatota</taxon>
        <taxon>Thermoplasmata</taxon>
        <taxon>Candidatus Sysuiplasmatales</taxon>
        <taxon>Candidatus Sysuiplasmataceae</taxon>
        <taxon>Candidatus Sysuiplasma</taxon>
    </lineage>
</organism>
<evidence type="ECO:0000313" key="1">
    <source>
        <dbReference type="EMBL" id="MBX8631447.1"/>
    </source>
</evidence>
<dbReference type="EMBL" id="JAGVSJ010000004">
    <property type="protein sequence ID" value="MBX8631447.1"/>
    <property type="molecule type" value="Genomic_DNA"/>
</dbReference>
<evidence type="ECO:0000313" key="3">
    <source>
        <dbReference type="Proteomes" id="UP000716004"/>
    </source>
</evidence>
<comment type="caution">
    <text evidence="1">The sequence shown here is derived from an EMBL/GenBank/DDBJ whole genome shotgun (WGS) entry which is preliminary data.</text>
</comment>
<protein>
    <submittedName>
        <fullName evidence="1">Uncharacterized protein</fullName>
    </submittedName>
</protein>
<dbReference type="AlphaFoldDB" id="A0A8J7YIN5"/>
<dbReference type="Proteomes" id="UP000716004">
    <property type="component" value="Unassembled WGS sequence"/>
</dbReference>
<name>A0A8J7YIN5_9ARCH</name>
<dbReference type="EMBL" id="JAHEAC010000050">
    <property type="protein sequence ID" value="MBX8644279.1"/>
    <property type="molecule type" value="Genomic_DNA"/>
</dbReference>
<sequence>MPAKGATSELSFFLKSARTADVPLEVYDALYYSGRFDPIFRVQGDMVLNAYYRPPGYRESRIVRAGRRLLKELTVDVKEKHGGEEVRIENLMPVFEEERAFYRDPRIRLSCSTHIRFPLRHEEIRRQEEVLQATEDVLTAIEGVTPHEEGRIVIKLQNGSFNTERAAALYREQVDGLVRFSATKHTLTADFRRELFGSSVIGFLEKTVGECLSNDRRA</sequence>
<reference evidence="1" key="1">
    <citation type="submission" date="2021-04" db="EMBL/GenBank/DDBJ databases">
        <title>Genomic insights into ecological role and evolution of a novel Thermoplasmata order Candidatus Sysuiplasmatales.</title>
        <authorList>
            <person name="Yuan Y."/>
        </authorList>
    </citation>
    <scope>NUCLEOTIDE SEQUENCE</scope>
    <source>
        <strain evidence="2">TUT19-bin139</strain>
        <strain evidence="1">YP2-bin.285</strain>
    </source>
</reference>